<dbReference type="GO" id="GO:0017111">
    <property type="term" value="F:ribonucleoside triphosphate phosphatase activity"/>
    <property type="evidence" value="ECO:0007669"/>
    <property type="project" value="InterPro"/>
</dbReference>
<dbReference type="RefSeq" id="WP_111356629.1">
    <property type="nucleotide sequence ID" value="NZ_NHSK01000141.1"/>
</dbReference>
<dbReference type="Pfam" id="PF01725">
    <property type="entry name" value="Ham1p_like"/>
    <property type="match status" value="1"/>
</dbReference>
<feature type="binding site" evidence="10">
    <location>
        <begin position="17"/>
        <end position="22"/>
    </location>
    <ligand>
        <name>substrate</name>
    </ligand>
</feature>
<dbReference type="FunFam" id="3.90.950.10:FF:000001">
    <property type="entry name" value="dITP/XTP pyrophosphatase"/>
    <property type="match status" value="1"/>
</dbReference>
<dbReference type="AlphaFoldDB" id="A0A327KLS2"/>
<dbReference type="PANTHER" id="PTHR11067">
    <property type="entry name" value="INOSINE TRIPHOSPHATE PYROPHOSPHATASE/HAM1 PROTEIN"/>
    <property type="match status" value="1"/>
</dbReference>
<evidence type="ECO:0000313" key="12">
    <source>
        <dbReference type="EMBL" id="RAI39810.1"/>
    </source>
</evidence>
<gene>
    <name evidence="12" type="primary">rdgB</name>
    <name evidence="12" type="ORF">CH338_08160</name>
</gene>
<keyword evidence="13" id="KW-1185">Reference proteome</keyword>
<dbReference type="GO" id="GO:0036220">
    <property type="term" value="F:ITP diphosphatase activity"/>
    <property type="evidence" value="ECO:0007669"/>
    <property type="project" value="UniProtKB-UniRule"/>
</dbReference>
<evidence type="ECO:0000256" key="5">
    <source>
        <dbReference type="ARBA" id="ARBA00022801"/>
    </source>
</evidence>
<evidence type="ECO:0000256" key="11">
    <source>
        <dbReference type="RuleBase" id="RU003781"/>
    </source>
</evidence>
<keyword evidence="4 10" id="KW-0547">Nucleotide-binding</keyword>
<dbReference type="Gene3D" id="3.90.950.10">
    <property type="match status" value="1"/>
</dbReference>
<comment type="subunit">
    <text evidence="2 10">Homodimer.</text>
</comment>
<dbReference type="NCBIfam" id="TIGR00042">
    <property type="entry name" value="RdgB/HAM1 family non-canonical purine NTP pyrophosphatase"/>
    <property type="match status" value="1"/>
</dbReference>
<dbReference type="GO" id="GO:0005829">
    <property type="term" value="C:cytosol"/>
    <property type="evidence" value="ECO:0007669"/>
    <property type="project" value="TreeGrafter"/>
</dbReference>
<feature type="binding site" evidence="10">
    <location>
        <position position="187"/>
    </location>
    <ligand>
        <name>substrate</name>
    </ligand>
</feature>
<reference evidence="12 13" key="1">
    <citation type="submission" date="2017-07" db="EMBL/GenBank/DDBJ databases">
        <title>Draft Genome Sequences of Select Purple Nonsulfur Bacteria.</title>
        <authorList>
            <person name="Lasarre B."/>
            <person name="Mckinlay J.B."/>
        </authorList>
    </citation>
    <scope>NUCLEOTIDE SEQUENCE [LARGE SCALE GENOMIC DNA]</scope>
    <source>
        <strain evidence="12 13">DSM 11907</strain>
    </source>
</reference>
<evidence type="ECO:0000256" key="3">
    <source>
        <dbReference type="ARBA" id="ARBA00022723"/>
    </source>
</evidence>
<protein>
    <recommendedName>
        <fullName evidence="10">dITP/XTP pyrophosphatase</fullName>
        <ecNumber evidence="10">3.6.1.66</ecNumber>
    </recommendedName>
    <alternativeName>
        <fullName evidence="10">Non-canonical purine NTP pyrophosphatase</fullName>
    </alternativeName>
    <alternativeName>
        <fullName evidence="10">Non-standard purine NTP pyrophosphatase</fullName>
    </alternativeName>
    <alternativeName>
        <fullName evidence="10">Nucleoside-triphosphate diphosphatase</fullName>
    </alternativeName>
    <alternativeName>
        <fullName evidence="10">Nucleoside-triphosphate pyrophosphatase</fullName>
        <shortName evidence="10">NTPase</shortName>
    </alternativeName>
</protein>
<keyword evidence="5 10" id="KW-0378">Hydrolase</keyword>
<dbReference type="PANTHER" id="PTHR11067:SF9">
    <property type="entry name" value="INOSINE TRIPHOSPHATE PYROPHOSPHATASE"/>
    <property type="match status" value="1"/>
</dbReference>
<evidence type="ECO:0000256" key="7">
    <source>
        <dbReference type="ARBA" id="ARBA00023080"/>
    </source>
</evidence>
<evidence type="ECO:0000256" key="9">
    <source>
        <dbReference type="ARBA" id="ARBA00052017"/>
    </source>
</evidence>
<comment type="catalytic activity">
    <reaction evidence="10">
        <text>ITP + H2O = IMP + diphosphate + H(+)</text>
        <dbReference type="Rhea" id="RHEA:29399"/>
        <dbReference type="ChEBI" id="CHEBI:15377"/>
        <dbReference type="ChEBI" id="CHEBI:15378"/>
        <dbReference type="ChEBI" id="CHEBI:33019"/>
        <dbReference type="ChEBI" id="CHEBI:58053"/>
        <dbReference type="ChEBI" id="CHEBI:61402"/>
        <dbReference type="EC" id="3.6.1.66"/>
    </reaction>
</comment>
<comment type="catalytic activity">
    <reaction evidence="9 10">
        <text>XTP + H2O = XMP + diphosphate + H(+)</text>
        <dbReference type="Rhea" id="RHEA:28610"/>
        <dbReference type="ChEBI" id="CHEBI:15377"/>
        <dbReference type="ChEBI" id="CHEBI:15378"/>
        <dbReference type="ChEBI" id="CHEBI:33019"/>
        <dbReference type="ChEBI" id="CHEBI:57464"/>
        <dbReference type="ChEBI" id="CHEBI:61314"/>
        <dbReference type="EC" id="3.6.1.66"/>
    </reaction>
</comment>
<keyword evidence="3 10" id="KW-0479">Metal-binding</keyword>
<feature type="binding site" evidence="10">
    <location>
        <begin position="199"/>
        <end position="200"/>
    </location>
    <ligand>
        <name>substrate</name>
    </ligand>
</feature>
<dbReference type="CDD" id="cd00515">
    <property type="entry name" value="HAM1"/>
    <property type="match status" value="1"/>
</dbReference>
<comment type="catalytic activity">
    <reaction evidence="8 10">
        <text>dITP + H2O = dIMP + diphosphate + H(+)</text>
        <dbReference type="Rhea" id="RHEA:28342"/>
        <dbReference type="ChEBI" id="CHEBI:15377"/>
        <dbReference type="ChEBI" id="CHEBI:15378"/>
        <dbReference type="ChEBI" id="CHEBI:33019"/>
        <dbReference type="ChEBI" id="CHEBI:61194"/>
        <dbReference type="ChEBI" id="CHEBI:61382"/>
        <dbReference type="EC" id="3.6.1.66"/>
    </reaction>
</comment>
<sequence>MSETAHRVLTGRLVVATHNAGKLREMRELLAPYGIEAVSAGELGLPEPDETGTTFVENAHIKAAAAAAATGLPAFSDDSGLVVDALDGAPGIHSARWAGPDKDFLRAMADIHAKLVARGATAPEQRRAHFVSALCLAWPDGHREDFLARVDGVLVWPPRGNLGFGYDPMFLPDGHDRTFGEMPAEEKHGLPPIGKGLSHRARAFVMLAEACLERR</sequence>
<comment type="function">
    <text evidence="10">Pyrophosphatase that catalyzes the hydrolysis of nucleoside triphosphates to their monophosphate derivatives, with a high preference for the non-canonical purine nucleotides XTP (xanthosine triphosphate), dITP (deoxyinosine triphosphate) and ITP. Seems to function as a house-cleaning enzyme that removes non-canonical purine nucleotides from the nucleotide pool, thus preventing their incorporation into DNA/RNA and avoiding chromosomal lesions.</text>
</comment>
<dbReference type="InterPro" id="IPR020922">
    <property type="entry name" value="dITP/XTP_pyrophosphatase"/>
</dbReference>
<dbReference type="SUPFAM" id="SSF52972">
    <property type="entry name" value="ITPase-like"/>
    <property type="match status" value="1"/>
</dbReference>
<dbReference type="EMBL" id="NPEU01000061">
    <property type="protein sequence ID" value="RAI39810.1"/>
    <property type="molecule type" value="Genomic_DNA"/>
</dbReference>
<dbReference type="GO" id="GO:0009146">
    <property type="term" value="P:purine nucleoside triphosphate catabolic process"/>
    <property type="evidence" value="ECO:0007669"/>
    <property type="project" value="UniProtKB-UniRule"/>
</dbReference>
<feature type="binding site" evidence="10">
    <location>
        <position position="78"/>
    </location>
    <ligand>
        <name>Mg(2+)</name>
        <dbReference type="ChEBI" id="CHEBI:18420"/>
    </ligand>
</feature>
<evidence type="ECO:0000256" key="8">
    <source>
        <dbReference type="ARBA" id="ARBA00051875"/>
    </source>
</evidence>
<keyword evidence="6 10" id="KW-0460">Magnesium</keyword>
<feature type="binding site" evidence="10">
    <location>
        <position position="49"/>
    </location>
    <ligand>
        <name>Mg(2+)</name>
        <dbReference type="ChEBI" id="CHEBI:18420"/>
    </ligand>
</feature>
<dbReference type="HAMAP" id="MF_01405">
    <property type="entry name" value="Non_canon_purine_NTPase"/>
    <property type="match status" value="1"/>
</dbReference>
<dbReference type="EC" id="3.6.1.66" evidence="10"/>
<evidence type="ECO:0000256" key="4">
    <source>
        <dbReference type="ARBA" id="ARBA00022741"/>
    </source>
</evidence>
<dbReference type="InterPro" id="IPR029001">
    <property type="entry name" value="ITPase-like_fam"/>
</dbReference>
<name>A0A327KLS2_9BRAD</name>
<dbReference type="GO" id="GO:0000166">
    <property type="term" value="F:nucleotide binding"/>
    <property type="evidence" value="ECO:0007669"/>
    <property type="project" value="UniProtKB-KW"/>
</dbReference>
<dbReference type="GO" id="GO:0046872">
    <property type="term" value="F:metal ion binding"/>
    <property type="evidence" value="ECO:0007669"/>
    <property type="project" value="UniProtKB-KW"/>
</dbReference>
<dbReference type="InterPro" id="IPR002637">
    <property type="entry name" value="RdgB/HAM1"/>
</dbReference>
<accession>A0A327KLS2</accession>
<dbReference type="GO" id="GO:0009117">
    <property type="term" value="P:nucleotide metabolic process"/>
    <property type="evidence" value="ECO:0007669"/>
    <property type="project" value="UniProtKB-KW"/>
</dbReference>
<dbReference type="Proteomes" id="UP000248863">
    <property type="component" value="Unassembled WGS sequence"/>
</dbReference>
<keyword evidence="7 10" id="KW-0546">Nucleotide metabolism</keyword>
<feature type="binding site" evidence="10">
    <location>
        <begin position="164"/>
        <end position="167"/>
    </location>
    <ligand>
        <name>substrate</name>
    </ligand>
</feature>
<feature type="binding site" evidence="10">
    <location>
        <position position="79"/>
    </location>
    <ligand>
        <name>substrate</name>
    </ligand>
</feature>
<comment type="caution">
    <text evidence="12">The sequence shown here is derived from an EMBL/GenBank/DDBJ whole genome shotgun (WGS) entry which is preliminary data.</text>
</comment>
<dbReference type="OrthoDB" id="9807456at2"/>
<evidence type="ECO:0000256" key="6">
    <source>
        <dbReference type="ARBA" id="ARBA00022842"/>
    </source>
</evidence>
<evidence type="ECO:0000313" key="13">
    <source>
        <dbReference type="Proteomes" id="UP000248863"/>
    </source>
</evidence>
<comment type="cofactor">
    <cofactor evidence="10">
        <name>Mg(2+)</name>
        <dbReference type="ChEBI" id="CHEBI:18420"/>
    </cofactor>
    <text evidence="10">Binds 1 Mg(2+) ion per subunit.</text>
</comment>
<evidence type="ECO:0000256" key="10">
    <source>
        <dbReference type="HAMAP-Rule" id="MF_01405"/>
    </source>
</evidence>
<organism evidence="12 13">
    <name type="scientific">Rhodoplanes elegans</name>
    <dbReference type="NCBI Taxonomy" id="29408"/>
    <lineage>
        <taxon>Bacteria</taxon>
        <taxon>Pseudomonadati</taxon>
        <taxon>Pseudomonadota</taxon>
        <taxon>Alphaproteobacteria</taxon>
        <taxon>Hyphomicrobiales</taxon>
        <taxon>Nitrobacteraceae</taxon>
        <taxon>Rhodoplanes</taxon>
    </lineage>
</organism>
<dbReference type="GO" id="GO:0035870">
    <property type="term" value="F:dITP diphosphatase activity"/>
    <property type="evidence" value="ECO:0007669"/>
    <property type="project" value="UniProtKB-UniRule"/>
</dbReference>
<evidence type="ECO:0000256" key="1">
    <source>
        <dbReference type="ARBA" id="ARBA00008023"/>
    </source>
</evidence>
<dbReference type="GO" id="GO:0036222">
    <property type="term" value="F:XTP diphosphatase activity"/>
    <property type="evidence" value="ECO:0007669"/>
    <property type="project" value="UniProtKB-UniRule"/>
</dbReference>
<feature type="active site" description="Proton acceptor" evidence="10">
    <location>
        <position position="78"/>
    </location>
</feature>
<evidence type="ECO:0000256" key="2">
    <source>
        <dbReference type="ARBA" id="ARBA00011738"/>
    </source>
</evidence>
<proteinExistence type="inferred from homology"/>
<comment type="similarity">
    <text evidence="1 10 11">Belongs to the HAM1 NTPase family.</text>
</comment>